<dbReference type="InterPro" id="IPR038005">
    <property type="entry name" value="RX-like_CC"/>
</dbReference>
<name>A0A0E0LV03_ORYPU</name>
<evidence type="ECO:0000256" key="4">
    <source>
        <dbReference type="ARBA" id="ARBA00022741"/>
    </source>
</evidence>
<feature type="domain" description="NB-ARC" evidence="7">
    <location>
        <begin position="1489"/>
        <end position="1675"/>
    </location>
</feature>
<dbReference type="InterPro" id="IPR058922">
    <property type="entry name" value="WHD_DRP"/>
</dbReference>
<evidence type="ECO:0000313" key="12">
    <source>
        <dbReference type="Proteomes" id="UP000026962"/>
    </source>
</evidence>
<keyword evidence="12" id="KW-1185">Reference proteome</keyword>
<comment type="similarity">
    <text evidence="1">Belongs to the disease resistance NB-LRR family.</text>
</comment>
<keyword evidence="4" id="KW-0547">Nucleotide-binding</keyword>
<reference evidence="11" key="1">
    <citation type="submission" date="2015-04" db="UniProtKB">
        <authorList>
            <consortium name="EnsemblPlants"/>
        </authorList>
    </citation>
    <scope>IDENTIFICATION</scope>
</reference>
<organism evidence="11">
    <name type="scientific">Oryza punctata</name>
    <name type="common">Red rice</name>
    <dbReference type="NCBI Taxonomy" id="4537"/>
    <lineage>
        <taxon>Eukaryota</taxon>
        <taxon>Viridiplantae</taxon>
        <taxon>Streptophyta</taxon>
        <taxon>Embryophyta</taxon>
        <taxon>Tracheophyta</taxon>
        <taxon>Spermatophyta</taxon>
        <taxon>Magnoliopsida</taxon>
        <taxon>Liliopsida</taxon>
        <taxon>Poales</taxon>
        <taxon>Poaceae</taxon>
        <taxon>BOP clade</taxon>
        <taxon>Oryzoideae</taxon>
        <taxon>Oryzeae</taxon>
        <taxon>Oryzinae</taxon>
        <taxon>Oryza</taxon>
    </lineage>
</organism>
<keyword evidence="2" id="KW-0433">Leucine-rich repeat</keyword>
<evidence type="ECO:0000259" key="9">
    <source>
        <dbReference type="Pfam" id="PF23559"/>
    </source>
</evidence>
<feature type="domain" description="NB-ARC" evidence="7">
    <location>
        <begin position="171"/>
        <end position="356"/>
    </location>
</feature>
<protein>
    <submittedName>
        <fullName evidence="11">Uncharacterized protein</fullName>
    </submittedName>
</protein>
<dbReference type="Gene3D" id="3.80.10.10">
    <property type="entry name" value="Ribonuclease Inhibitor"/>
    <property type="match status" value="2"/>
</dbReference>
<dbReference type="InterPro" id="IPR036388">
    <property type="entry name" value="WH-like_DNA-bd_sf"/>
</dbReference>
<evidence type="ECO:0000256" key="2">
    <source>
        <dbReference type="ARBA" id="ARBA00022614"/>
    </source>
</evidence>
<dbReference type="OMA" id="INCHFAT"/>
<dbReference type="InterPro" id="IPR041118">
    <property type="entry name" value="Rx_N"/>
</dbReference>
<feature type="domain" description="Disease resistance protein winged helix" evidence="9">
    <location>
        <begin position="1761"/>
        <end position="1832"/>
    </location>
</feature>
<dbReference type="InterPro" id="IPR042197">
    <property type="entry name" value="Apaf_helical"/>
</dbReference>
<dbReference type="STRING" id="4537.A0A0E0LV03"/>
<dbReference type="PANTHER" id="PTHR23155">
    <property type="entry name" value="DISEASE RESISTANCE PROTEIN RP"/>
    <property type="match status" value="1"/>
</dbReference>
<dbReference type="SUPFAM" id="SSF52540">
    <property type="entry name" value="P-loop containing nucleoside triphosphate hydrolases"/>
    <property type="match status" value="3"/>
</dbReference>
<dbReference type="PANTHER" id="PTHR23155:SF1167">
    <property type="entry name" value="OS08G0412100 PROTEIN"/>
    <property type="match status" value="1"/>
</dbReference>
<dbReference type="EnsemblPlants" id="OPUNC08G13350.2">
    <property type="protein sequence ID" value="OPUNC08G13350.2"/>
    <property type="gene ID" value="OPUNC08G13350"/>
</dbReference>
<dbReference type="GO" id="GO:0009626">
    <property type="term" value="P:plant-type hypersensitive response"/>
    <property type="evidence" value="ECO:0007669"/>
    <property type="project" value="UniProtKB-ARBA"/>
</dbReference>
<dbReference type="Gene3D" id="3.40.50.300">
    <property type="entry name" value="P-loop containing nucleotide triphosphate hydrolases"/>
    <property type="match status" value="3"/>
</dbReference>
<feature type="domain" description="Disease resistance N-terminal" evidence="8">
    <location>
        <begin position="13"/>
        <end position="99"/>
    </location>
</feature>
<sequence>MVGATAGALIGLMNPLLVKLSGLFERECDKLKGVGREVELLRDELSSMNTALEAVSNSEEPSSQVKEWMRQLRELSYDVEDCIDVFVHRLGQDDPDEGLFRRTKRRLQALRARHCVASQITELKERAVAVNDRRKRYKVDGAASSSSVVTVDSRLPALFEEMDRLVGIEGPMDELVEFLTGGIDLAPQRRVVSIVGFGGLGKTTLANQVYQRIKSQFDCTAFVSVSRNPNINKILVNILIGILETRKLSSPHQMQHNDTIEDLHYKTFEDYKLIDMIRKTLQNSRYFIVIDDIWSKAAWQDLQFAFPENNSASRIITTTRIKDVAIACQFSDEDYVYTMKPLSSENSKALFFRRIFCSKKEKCPPDLEEVADDILKKCDGMPLAVVSIASLLACKTITKQEWVWVLNSFGSTLLQDQGSHELAIVKRILFLSYCDLPHRLKTCFLHLGIVPEDYTITKEFLISRWIAEGFITEQRGQSLEEVGEKYFNELINRNMIQSFEIGLVSREEAYRVHDIMLDLIISLSTEENFATILDGQHCAPLSNKIRHLSLQCKSEEKISWLATASFSHARSLYFFGDFNKIPPLVDLQVVRVLDFMDCSGLKDDCIENIGSLSQLRYVRLGNVSKIPRQIGKLQFLQILDLRGPAVRPVRLTGTPVKELPESIVQLVKLVRLFMPWHIRLPNGIGNLKALEVLSSFDGTVNSLAIIQELGNLIKLKHLDICWDFDNTESGDEMYNNQLIMSLGKLGGFNLRSLCIQNAFRSSLDVLADSWSLPHHLQTFQTKMGCYFSSLPKWVPSLFELTCLTLSMNEVGGEDLQVLKNLPALIRLDLYPRESPKRTLEISCSGFSCLKEFSYGPSYFDLRLMEYGLRKVKNGLGMGLMFEAGAMPKLQRLEFGFNVHDALSAEGAGLDFGIQHLTSLRHVRVFMDCREASATEVDAAVTAVLSSVPLRRSCHPEICRIFEAIARLVILDLPKPPKIPPCTVAPETQREEDWGSVDWREREGKMVRATASALIGVINPLLTKLSGLLEREYDKLKGVGREVALLRDELSSMNTALEAVSESEEEPSLQVKEWMRQLRELSYDVEDCIDVFVHRLGHHDPGDGLFRRTKRRLKALRSRHCIASQIAELKNRAVVVNDRRKRYELDAAACSSGVIAIDSRLPALFEEMDRLVGIKGPRDELVEFLTGGIDLAQQRRVVSIVGFGGLGKTTLANQVYQHIKSQFDHAAFVSLSRNPNVNKILANILIGILETRKLSSVHRKQHSDTIEDLKHKTFEDCKLIIMIRENLQNSSLPCHRESLHIPANHSQSKERHQKKAKMVGVTAIALIGVMNSLLGKLSILLGREYSKLRGVQAGIASLRDELIIMKAALEDLSQLEDCNSQVKLWMHQLRELSYDIEDCIDIFSHSLDHGSASDGLVNKIISWLRTLKVYSHTGKQIATLKERALEVNDRRKRLKLDVAALTSKAVAIDPRLPALFEEADRLVGIDGPRDELVEWLTKGKGFAQNRKVVSIVGFGGLGKTTLACQVYQMIKSQFDCSAFVSVSRNPNINKILRDILSEVLYTSNPMSDYQKNHFWRIKENLNQPLEDHQLIDMIKEYLKTNRYFIVIDDIWSKSAWQVIQCAFPYNNNASRIMTTTRIQDVAQSCCFTHEDYIYDIKPLSSDDSRKLFLKRIFGNEDSHPTELKEVTDEILRKCSGLPLAIINIASLLSTKPVTKKEWKKVWNSIGSMLKQNQDLEIVKRILFLSYYDLPHQLKLCLLHISVFPEDHVIKRERLIWRWIAEGLITEEQGLNLEEVGERYFNELINRNMVQPVDIDYSGRAKACRVHDIMLDLIICISIEDNFVTIIDNQKSMPLTNKIRRLSLQTNREKTNIWLGTNRFSQVRSLSVFGDLKQMPPLFDLQVLRVLDLEDCSSLKDGDIENIASLFQLRYLSLRNSHISRVPAKIGKLQLLQTLDLRGTRIKELPETITQLQQLVRLLLGRFGVKMPNGISNMKSLEELVVLDGSKNSVDVVIELGNLTNLKVFSIYWHPNGEIHDEGSYTKSIISSLCQIGEHNLRSLHITHGYSLLLDFLVDSWYPPPCHLEMFRMVSHFYFPRLPNWMSSLSELTFLDINIKQLGLEDMKVLQNMPVLLSLKLYLEESPQETLVISRCGFQSLKLFYFYPVNGELGLMFRKNKKDGLGLMFEEGATPKLQRLEFRYCAHDVMSAYGVDFDFGIKQLTSLKYLGVSIHCRGARNWEVEAAESAIRNAVYLLPNHPTLEMYRLSEHEMVKDEGEWDDDTGYDGLSTVWINKMGPNK</sequence>
<dbReference type="CDD" id="cd14798">
    <property type="entry name" value="RX-CC_like"/>
    <property type="match status" value="3"/>
</dbReference>
<dbReference type="Gramene" id="OPUNC08G13350.2">
    <property type="protein sequence ID" value="OPUNC08G13350.2"/>
    <property type="gene ID" value="OPUNC08G13350"/>
</dbReference>
<dbReference type="Pfam" id="PF00931">
    <property type="entry name" value="NB-ARC"/>
    <property type="match status" value="3"/>
</dbReference>
<feature type="domain" description="NB-ARC" evidence="7">
    <location>
        <begin position="1191"/>
        <end position="1262"/>
    </location>
</feature>
<dbReference type="Gene3D" id="1.10.8.430">
    <property type="entry name" value="Helical domain of apoptotic protease-activating factors"/>
    <property type="match status" value="2"/>
</dbReference>
<feature type="domain" description="Disease resistance protein winged helix" evidence="9">
    <location>
        <begin position="449"/>
        <end position="520"/>
    </location>
</feature>
<dbReference type="Pfam" id="PF23559">
    <property type="entry name" value="WHD_DRP"/>
    <property type="match status" value="2"/>
</dbReference>
<evidence type="ECO:0000259" key="10">
    <source>
        <dbReference type="Pfam" id="PF23598"/>
    </source>
</evidence>
<dbReference type="GO" id="GO:0042742">
    <property type="term" value="P:defense response to bacterium"/>
    <property type="evidence" value="ECO:0007669"/>
    <property type="project" value="UniProtKB-ARBA"/>
</dbReference>
<dbReference type="FunFam" id="3.40.50.300:FF:001091">
    <property type="entry name" value="Probable disease resistance protein At1g61300"/>
    <property type="match status" value="2"/>
</dbReference>
<feature type="domain" description="Disease resistance N-terminal" evidence="8">
    <location>
        <begin position="1328"/>
        <end position="1413"/>
    </location>
</feature>
<dbReference type="Gene3D" id="1.10.10.10">
    <property type="entry name" value="Winged helix-like DNA-binding domain superfamily/Winged helix DNA-binding domain"/>
    <property type="match status" value="2"/>
</dbReference>
<dbReference type="eggNOG" id="KOG4658">
    <property type="taxonomic scope" value="Eukaryota"/>
</dbReference>
<dbReference type="InterPro" id="IPR044974">
    <property type="entry name" value="Disease_R_plants"/>
</dbReference>
<dbReference type="InterPro" id="IPR055414">
    <property type="entry name" value="LRR_R13L4/SHOC2-like"/>
</dbReference>
<dbReference type="InterPro" id="IPR027417">
    <property type="entry name" value="P-loop_NTPase"/>
</dbReference>
<keyword evidence="3" id="KW-0677">Repeat</keyword>
<dbReference type="FunFam" id="1.10.10.10:FF:000322">
    <property type="entry name" value="Probable disease resistance protein At1g63360"/>
    <property type="match status" value="2"/>
</dbReference>
<evidence type="ECO:0000256" key="5">
    <source>
        <dbReference type="ARBA" id="ARBA00022821"/>
    </source>
</evidence>
<evidence type="ECO:0000259" key="8">
    <source>
        <dbReference type="Pfam" id="PF18052"/>
    </source>
</evidence>
<dbReference type="GO" id="GO:0043531">
    <property type="term" value="F:ADP binding"/>
    <property type="evidence" value="ECO:0007669"/>
    <property type="project" value="InterPro"/>
</dbReference>
<evidence type="ECO:0000256" key="6">
    <source>
        <dbReference type="ARBA" id="ARBA00023054"/>
    </source>
</evidence>
<evidence type="ECO:0000256" key="3">
    <source>
        <dbReference type="ARBA" id="ARBA00022737"/>
    </source>
</evidence>
<keyword evidence="5" id="KW-0611">Plant defense</keyword>
<reference evidence="11" key="2">
    <citation type="submission" date="2018-05" db="EMBL/GenBank/DDBJ databases">
        <title>OpunRS2 (Oryza punctata Reference Sequence Version 2).</title>
        <authorList>
            <person name="Zhang J."/>
            <person name="Kudrna D."/>
            <person name="Lee S."/>
            <person name="Talag J."/>
            <person name="Welchert J."/>
            <person name="Wing R.A."/>
        </authorList>
    </citation>
    <scope>NUCLEOTIDE SEQUENCE [LARGE SCALE GENOMIC DNA]</scope>
</reference>
<dbReference type="Proteomes" id="UP000026962">
    <property type="component" value="Chromosome 8"/>
</dbReference>
<dbReference type="HOGENOM" id="CLU_227521_0_0_1"/>
<dbReference type="GO" id="GO:0002758">
    <property type="term" value="P:innate immune response-activating signaling pathway"/>
    <property type="evidence" value="ECO:0007669"/>
    <property type="project" value="UniProtKB-ARBA"/>
</dbReference>
<evidence type="ECO:0000256" key="1">
    <source>
        <dbReference type="ARBA" id="ARBA00008894"/>
    </source>
</evidence>
<dbReference type="Pfam" id="PF23598">
    <property type="entry name" value="LRR_14"/>
    <property type="match status" value="2"/>
</dbReference>
<evidence type="ECO:0000259" key="7">
    <source>
        <dbReference type="Pfam" id="PF00931"/>
    </source>
</evidence>
<feature type="domain" description="Disease resistance R13L4/SHOC-2-like LRR" evidence="10">
    <location>
        <begin position="1880"/>
        <end position="2258"/>
    </location>
</feature>
<dbReference type="Gene3D" id="1.20.5.4130">
    <property type="match status" value="3"/>
</dbReference>
<dbReference type="InterPro" id="IPR032675">
    <property type="entry name" value="LRR_dom_sf"/>
</dbReference>
<dbReference type="PRINTS" id="PR00364">
    <property type="entry name" value="DISEASERSIST"/>
</dbReference>
<dbReference type="SUPFAM" id="SSF52058">
    <property type="entry name" value="L domain-like"/>
    <property type="match status" value="2"/>
</dbReference>
<feature type="domain" description="Disease resistance R13L4/SHOC-2-like LRR" evidence="10">
    <location>
        <begin position="568"/>
        <end position="944"/>
    </location>
</feature>
<dbReference type="InterPro" id="IPR002182">
    <property type="entry name" value="NB-ARC"/>
</dbReference>
<keyword evidence="6" id="KW-0175">Coiled coil</keyword>
<proteinExistence type="inferred from homology"/>
<dbReference type="Pfam" id="PF18052">
    <property type="entry name" value="Rx_N"/>
    <property type="match status" value="3"/>
</dbReference>
<feature type="domain" description="Disease resistance N-terminal" evidence="8">
    <location>
        <begin position="1016"/>
        <end position="1107"/>
    </location>
</feature>
<accession>A0A0E0LV03</accession>
<evidence type="ECO:0000313" key="11">
    <source>
        <dbReference type="EnsemblPlants" id="OPUNC08G13350.2"/>
    </source>
</evidence>